<accession>A0A838XZQ8</accession>
<evidence type="ECO:0000256" key="2">
    <source>
        <dbReference type="ARBA" id="ARBA00022695"/>
    </source>
</evidence>
<dbReference type="SUPFAM" id="SSF53448">
    <property type="entry name" value="Nucleotide-diphospho-sugar transferases"/>
    <property type="match status" value="1"/>
</dbReference>
<keyword evidence="3" id="KW-0460">Magnesium</keyword>
<protein>
    <submittedName>
        <fullName evidence="5">Phosphocholine cytidylyltransferase family protein</fullName>
    </submittedName>
</protein>
<feature type="domain" description="MobA-like NTP transferase" evidence="4">
    <location>
        <begin position="6"/>
        <end position="122"/>
    </location>
</feature>
<evidence type="ECO:0000256" key="3">
    <source>
        <dbReference type="ARBA" id="ARBA00022842"/>
    </source>
</evidence>
<evidence type="ECO:0000313" key="6">
    <source>
        <dbReference type="Proteomes" id="UP000559404"/>
    </source>
</evidence>
<dbReference type="EMBL" id="JACEON010000011">
    <property type="protein sequence ID" value="MBA4612494.1"/>
    <property type="molecule type" value="Genomic_DNA"/>
</dbReference>
<dbReference type="PANTHER" id="PTHR43584">
    <property type="entry name" value="NUCLEOTIDYL TRANSFERASE"/>
    <property type="match status" value="1"/>
</dbReference>
<dbReference type="RefSeq" id="WP_181760694.1">
    <property type="nucleotide sequence ID" value="NZ_BMCR01000010.1"/>
</dbReference>
<dbReference type="InterPro" id="IPR029044">
    <property type="entry name" value="Nucleotide-diphossugar_trans"/>
</dbReference>
<dbReference type="AlphaFoldDB" id="A0A838XZQ8"/>
<dbReference type="PANTHER" id="PTHR43584:SF5">
    <property type="entry name" value="PROTEIN LICC"/>
    <property type="match status" value="1"/>
</dbReference>
<dbReference type="GO" id="GO:0016779">
    <property type="term" value="F:nucleotidyltransferase activity"/>
    <property type="evidence" value="ECO:0007669"/>
    <property type="project" value="UniProtKB-KW"/>
</dbReference>
<evidence type="ECO:0000313" key="5">
    <source>
        <dbReference type="EMBL" id="MBA4612494.1"/>
    </source>
</evidence>
<keyword evidence="2 5" id="KW-0548">Nucleotidyltransferase</keyword>
<gene>
    <name evidence="5" type="ORF">H1W37_12575</name>
</gene>
<proteinExistence type="predicted"/>
<dbReference type="Gene3D" id="3.90.550.10">
    <property type="entry name" value="Spore Coat Polysaccharide Biosynthesis Protein SpsA, Chain A"/>
    <property type="match status" value="1"/>
</dbReference>
<dbReference type="InterPro" id="IPR050065">
    <property type="entry name" value="GlmU-like"/>
</dbReference>
<reference evidence="5 6" key="1">
    <citation type="submission" date="2020-07" db="EMBL/GenBank/DDBJ databases">
        <authorList>
            <person name="Li M."/>
        </authorList>
    </citation>
    <scope>NUCLEOTIDE SEQUENCE [LARGE SCALE GENOMIC DNA]</scope>
    <source>
        <strain evidence="5 6">DSM 23284</strain>
    </source>
</reference>
<comment type="caution">
    <text evidence="5">The sequence shown here is derived from an EMBL/GenBank/DDBJ whole genome shotgun (WGS) entry which is preliminary data.</text>
</comment>
<name>A0A838XZQ8_9HYPH</name>
<keyword evidence="1 5" id="KW-0808">Transferase</keyword>
<evidence type="ECO:0000259" key="4">
    <source>
        <dbReference type="Pfam" id="PF12804"/>
    </source>
</evidence>
<evidence type="ECO:0000256" key="1">
    <source>
        <dbReference type="ARBA" id="ARBA00022679"/>
    </source>
</evidence>
<sequence>MRNITAILLAAGRGVRMGARGRMTPKGLLSIGDRSFVEESLDTLRAHDIGAIRIVTGHLEEQYREMTAKGQPGVTLTHNPDYAVKGSLHSLLVGLDGHTGPCLVLETDLIYEPRAIAAAIGTTDWSALLVSGPTEAGDEVYVWADDRTGSPCLRDMSKSAGQWPDHPHGELVGITHLTAEAVEALKAIGAEMVAETPMADYESGLVALAREHPVTCPKIDDLAWAEVDDETMLARAAERVYPRIVAARQTATNQGTAGTPVPA</sequence>
<dbReference type="Pfam" id="PF12804">
    <property type="entry name" value="NTP_transf_3"/>
    <property type="match status" value="1"/>
</dbReference>
<dbReference type="Proteomes" id="UP000559404">
    <property type="component" value="Unassembled WGS sequence"/>
</dbReference>
<keyword evidence="6" id="KW-1185">Reference proteome</keyword>
<organism evidence="5 6">
    <name type="scientific">Stappia taiwanensis</name>
    <dbReference type="NCBI Taxonomy" id="992267"/>
    <lineage>
        <taxon>Bacteria</taxon>
        <taxon>Pseudomonadati</taxon>
        <taxon>Pseudomonadota</taxon>
        <taxon>Alphaproteobacteria</taxon>
        <taxon>Hyphomicrobiales</taxon>
        <taxon>Stappiaceae</taxon>
        <taxon>Stappia</taxon>
    </lineage>
</organism>
<reference evidence="5 6" key="2">
    <citation type="submission" date="2020-08" db="EMBL/GenBank/DDBJ databases">
        <title>Stappia taiwanensis sp. nov., isolated from a coastal thermal spring.</title>
        <authorList>
            <person name="Kampfer P."/>
        </authorList>
    </citation>
    <scope>NUCLEOTIDE SEQUENCE [LARGE SCALE GENOMIC DNA]</scope>
    <source>
        <strain evidence="5 6">DSM 23284</strain>
    </source>
</reference>
<dbReference type="CDD" id="cd02523">
    <property type="entry name" value="PC_cytidylyltransferase"/>
    <property type="match status" value="1"/>
</dbReference>
<dbReference type="InterPro" id="IPR025877">
    <property type="entry name" value="MobA-like_NTP_Trfase"/>
</dbReference>